<evidence type="ECO:0000313" key="2">
    <source>
        <dbReference type="EMBL" id="QDE32684.1"/>
    </source>
</evidence>
<sequence>MKHQENFFNWLWLSIFSIATAAGIFQLGHLIGVVAYSNDFSFNSVNILQVGLICSGICGVSGLVRTIKKLKVSYQYNERVF</sequence>
<dbReference type="KEGG" id="spol:FH971_17980"/>
<gene>
    <name evidence="2" type="ORF">FH971_17980</name>
</gene>
<keyword evidence="1" id="KW-1133">Transmembrane helix</keyword>
<protein>
    <submittedName>
        <fullName evidence="2">Uncharacterized protein</fullName>
    </submittedName>
</protein>
<organism evidence="2 3">
    <name type="scientific">Shewanella polaris</name>
    <dbReference type="NCBI Taxonomy" id="2588449"/>
    <lineage>
        <taxon>Bacteria</taxon>
        <taxon>Pseudomonadati</taxon>
        <taxon>Pseudomonadota</taxon>
        <taxon>Gammaproteobacteria</taxon>
        <taxon>Alteromonadales</taxon>
        <taxon>Shewanellaceae</taxon>
        <taxon>Shewanella</taxon>
    </lineage>
</organism>
<proteinExistence type="predicted"/>
<accession>A0A4Y5YIY6</accession>
<keyword evidence="1" id="KW-0472">Membrane</keyword>
<reference evidence="2 3" key="1">
    <citation type="submission" date="2019-06" db="EMBL/GenBank/DDBJ databases">
        <title>The genome of Shewanella sp. SM1901.</title>
        <authorList>
            <person name="Cha Q."/>
        </authorList>
    </citation>
    <scope>NUCLEOTIDE SEQUENCE [LARGE SCALE GENOMIC DNA]</scope>
    <source>
        <strain evidence="2 3">SM1901</strain>
    </source>
</reference>
<feature type="transmembrane region" description="Helical" evidence="1">
    <location>
        <begin position="7"/>
        <end position="27"/>
    </location>
</feature>
<evidence type="ECO:0000256" key="1">
    <source>
        <dbReference type="SAM" id="Phobius"/>
    </source>
</evidence>
<dbReference type="EMBL" id="CP041036">
    <property type="protein sequence ID" value="QDE32684.1"/>
    <property type="molecule type" value="Genomic_DNA"/>
</dbReference>
<name>A0A4Y5YIY6_9GAMM</name>
<dbReference type="Proteomes" id="UP000319809">
    <property type="component" value="Chromosome"/>
</dbReference>
<dbReference type="RefSeq" id="WP_140235204.1">
    <property type="nucleotide sequence ID" value="NZ_CP041036.1"/>
</dbReference>
<feature type="transmembrane region" description="Helical" evidence="1">
    <location>
        <begin position="47"/>
        <end position="67"/>
    </location>
</feature>
<keyword evidence="1" id="KW-0812">Transmembrane</keyword>
<keyword evidence="3" id="KW-1185">Reference proteome</keyword>
<evidence type="ECO:0000313" key="3">
    <source>
        <dbReference type="Proteomes" id="UP000319809"/>
    </source>
</evidence>
<dbReference type="AlphaFoldDB" id="A0A4Y5YIY6"/>